<feature type="compositionally biased region" description="Low complexity" evidence="1">
    <location>
        <begin position="64"/>
        <end position="79"/>
    </location>
</feature>
<dbReference type="AlphaFoldDB" id="A0A9P7B9D5"/>
<feature type="compositionally biased region" description="Low complexity" evidence="1">
    <location>
        <begin position="93"/>
        <end position="118"/>
    </location>
</feature>
<evidence type="ECO:0000313" key="2">
    <source>
        <dbReference type="EMBL" id="KAG0665374.1"/>
    </source>
</evidence>
<evidence type="ECO:0008006" key="4">
    <source>
        <dbReference type="Google" id="ProtNLM"/>
    </source>
</evidence>
<feature type="compositionally biased region" description="Low complexity" evidence="1">
    <location>
        <begin position="154"/>
        <end position="177"/>
    </location>
</feature>
<organism evidence="2 3">
    <name type="scientific">Rhodotorula mucilaginosa</name>
    <name type="common">Yeast</name>
    <name type="synonym">Rhodotorula rubra</name>
    <dbReference type="NCBI Taxonomy" id="5537"/>
    <lineage>
        <taxon>Eukaryota</taxon>
        <taxon>Fungi</taxon>
        <taxon>Dikarya</taxon>
        <taxon>Basidiomycota</taxon>
        <taxon>Pucciniomycotina</taxon>
        <taxon>Microbotryomycetes</taxon>
        <taxon>Sporidiobolales</taxon>
        <taxon>Sporidiobolaceae</taxon>
        <taxon>Rhodotorula</taxon>
    </lineage>
</organism>
<comment type="caution">
    <text evidence="2">The sequence shown here is derived from an EMBL/GenBank/DDBJ whole genome shotgun (WGS) entry which is preliminary data.</text>
</comment>
<dbReference type="PANTHER" id="PTHR28265">
    <property type="entry name" value="MAINTENANCE OF TELOMERE CAPPING PROTEIN 1"/>
    <property type="match status" value="1"/>
</dbReference>
<sequence>MTSPPPRNSTSRSVALPRALSAPPSLTLSLLPTWVRLPARPPARPTARSSNRDDVLQLLDSLETYTPSTRSPATSTPTSHVPRSTSNSTLRQTAAGPPSTTTRTTSTASNTTSSSSANKPPPPSAAEAQSVLDFLDEITQRPPTSSNNKPATAGLGRSTSRQSLSSSTGPSGSAATTRRSVDTARGVPASPSSSSTAAATPQRAPVARVPSGAAPRSSLGGGGGGVGAGPATAKSTTTTGAARASSDSSRQELLGSTQPTPGNAAPTPPPAVSAAQEPAPASSSASDPSASAAGGGSGGGWGWSSMWSSATTVVQQASHLAQQAKTAAEEQVVKTANFSHGAGGIAAGIGGGLMKALGENEQAKKWSEGVMSYAKGAHLDQLGKELKTTTLKSLTDLLNAVAPPIAEHEVIEVSLSHDMVGYDGVEALVYRGLAKIMDQIEGGTLVVNPAPQTEKAKEAGLNADERPENEDDDARDLNVIDGLAEGWKLAESRLEDLINKTYKAPVAPSEAAEGITVPVTTCPVYMRLQPCLAPLPSLPASCLPTSTPDPKALKSLFFLVLLRDPTHKLVHSSLSQSMPASWLEIPFEENEWVEDEMVEIIRRSVEIIGQEYITHRMRAQTVAIEQARAEAQKTLDQHHGADSAQTAEALFDAQTEAEASQAAQEARVGVV</sequence>
<reference evidence="2 3" key="1">
    <citation type="submission" date="2020-11" db="EMBL/GenBank/DDBJ databases">
        <title>Kefir isolates.</title>
        <authorList>
            <person name="Marcisauskas S."/>
            <person name="Kim Y."/>
            <person name="Blasche S."/>
        </authorList>
    </citation>
    <scope>NUCLEOTIDE SEQUENCE [LARGE SCALE GENOMIC DNA]</scope>
    <source>
        <strain evidence="2 3">KR</strain>
    </source>
</reference>
<accession>A0A9P7B9D5</accession>
<feature type="compositionally biased region" description="Gly residues" evidence="1">
    <location>
        <begin position="219"/>
        <end position="228"/>
    </location>
</feature>
<keyword evidence="3" id="KW-1185">Reference proteome</keyword>
<feature type="compositionally biased region" description="Polar residues" evidence="1">
    <location>
        <begin position="81"/>
        <end position="92"/>
    </location>
</feature>
<evidence type="ECO:0000256" key="1">
    <source>
        <dbReference type="SAM" id="MobiDB-lite"/>
    </source>
</evidence>
<feature type="compositionally biased region" description="Basic and acidic residues" evidence="1">
    <location>
        <begin position="454"/>
        <end position="466"/>
    </location>
</feature>
<feature type="compositionally biased region" description="Low complexity" evidence="1">
    <location>
        <begin position="229"/>
        <end position="248"/>
    </location>
</feature>
<feature type="region of interest" description="Disordered" evidence="1">
    <location>
        <begin position="452"/>
        <end position="473"/>
    </location>
</feature>
<feature type="compositionally biased region" description="Gly residues" evidence="1">
    <location>
        <begin position="293"/>
        <end position="302"/>
    </location>
</feature>
<dbReference type="OrthoDB" id="5594977at2759"/>
<dbReference type="EMBL" id="PUHQ01000009">
    <property type="protein sequence ID" value="KAG0665374.1"/>
    <property type="molecule type" value="Genomic_DNA"/>
</dbReference>
<evidence type="ECO:0000313" key="3">
    <source>
        <dbReference type="Proteomes" id="UP000777482"/>
    </source>
</evidence>
<dbReference type="InterPro" id="IPR018814">
    <property type="entry name" value="DUF5427"/>
</dbReference>
<feature type="compositionally biased region" description="Polar residues" evidence="1">
    <location>
        <begin position="141"/>
        <end position="150"/>
    </location>
</feature>
<dbReference type="Pfam" id="PF10310">
    <property type="entry name" value="DUF5427"/>
    <property type="match status" value="1"/>
</dbReference>
<feature type="compositionally biased region" description="Low complexity" evidence="1">
    <location>
        <begin position="272"/>
        <end position="292"/>
    </location>
</feature>
<name>A0A9P7B9D5_RHOMI</name>
<dbReference type="PANTHER" id="PTHR28265:SF1">
    <property type="entry name" value="MAINTENANCE OF TELOMERE CAPPING PROTEIN 1"/>
    <property type="match status" value="1"/>
</dbReference>
<gene>
    <name evidence="2" type="ORF">C6P46_006821</name>
</gene>
<feature type="region of interest" description="Disordered" evidence="1">
    <location>
        <begin position="1"/>
        <end position="303"/>
    </location>
</feature>
<protein>
    <recommendedName>
        <fullName evidence="4">Maintenance of telomere capping protein 1</fullName>
    </recommendedName>
</protein>
<proteinExistence type="predicted"/>
<dbReference type="Proteomes" id="UP000777482">
    <property type="component" value="Unassembled WGS sequence"/>
</dbReference>
<feature type="compositionally biased region" description="Low complexity" evidence="1">
    <location>
        <begin position="8"/>
        <end position="38"/>
    </location>
</feature>
<feature type="compositionally biased region" description="Low complexity" evidence="1">
    <location>
        <begin position="188"/>
        <end position="201"/>
    </location>
</feature>